<accession>A0ABT8C0X5</accession>
<protein>
    <submittedName>
        <fullName evidence="1">Uncharacterized protein</fullName>
    </submittedName>
</protein>
<proteinExistence type="predicted"/>
<dbReference type="RefSeq" id="WP_290313364.1">
    <property type="nucleotide sequence ID" value="NZ_JAUFQC010000027.1"/>
</dbReference>
<gene>
    <name evidence="1" type="ORF">QWZ16_22210</name>
</gene>
<reference evidence="2" key="1">
    <citation type="journal article" date="2019" name="Int. J. Syst. Evol. Microbiol.">
        <title>The Global Catalogue of Microorganisms (GCM) 10K type strain sequencing project: providing services to taxonomists for standard genome sequencing and annotation.</title>
        <authorList>
            <consortium name="The Broad Institute Genomics Platform"/>
            <consortium name="The Broad Institute Genome Sequencing Center for Infectious Disease"/>
            <person name="Wu L."/>
            <person name="Ma J."/>
        </authorList>
    </citation>
    <scope>NUCLEOTIDE SEQUENCE [LARGE SCALE GENOMIC DNA]</scope>
    <source>
        <strain evidence="2">CECT 7398</strain>
    </source>
</reference>
<keyword evidence="2" id="KW-1185">Reference proteome</keyword>
<evidence type="ECO:0000313" key="2">
    <source>
        <dbReference type="Proteomes" id="UP001238540"/>
    </source>
</evidence>
<organism evidence="1 2">
    <name type="scientific">Vibrio ostreicida</name>
    <dbReference type="NCBI Taxonomy" id="526588"/>
    <lineage>
        <taxon>Bacteria</taxon>
        <taxon>Pseudomonadati</taxon>
        <taxon>Pseudomonadota</taxon>
        <taxon>Gammaproteobacteria</taxon>
        <taxon>Vibrionales</taxon>
        <taxon>Vibrionaceae</taxon>
        <taxon>Vibrio</taxon>
    </lineage>
</organism>
<evidence type="ECO:0000313" key="1">
    <source>
        <dbReference type="EMBL" id="MDN3612314.1"/>
    </source>
</evidence>
<sequence>MVHHLIQEENVAAKAWLTYRGRHSRGGQLYEVRNGFHYKRQFSRLFRTL</sequence>
<name>A0ABT8C0X5_9VIBR</name>
<comment type="caution">
    <text evidence="1">The sequence shown here is derived from an EMBL/GenBank/DDBJ whole genome shotgun (WGS) entry which is preliminary data.</text>
</comment>
<dbReference type="EMBL" id="JAUFQC010000027">
    <property type="protein sequence ID" value="MDN3612314.1"/>
    <property type="molecule type" value="Genomic_DNA"/>
</dbReference>
<dbReference type="Proteomes" id="UP001238540">
    <property type="component" value="Unassembled WGS sequence"/>
</dbReference>